<dbReference type="InterPro" id="IPR000305">
    <property type="entry name" value="GIY-YIG_endonuc"/>
</dbReference>
<dbReference type="PANTHER" id="PTHR34477:SF5">
    <property type="entry name" value="BSL5627 PROTEIN"/>
    <property type="match status" value="1"/>
</dbReference>
<accession>A0AA49JE79</accession>
<evidence type="ECO:0000259" key="2">
    <source>
        <dbReference type="PROSITE" id="PS50164"/>
    </source>
</evidence>
<dbReference type="InterPro" id="IPR050190">
    <property type="entry name" value="UPF0213_domain"/>
</dbReference>
<sequence>MTAKGGYVYIVSNYNRTVLYTGVTANLARRSYQHKYGEGSEFTKKYKCTDLIFFQFFDSIEEAILREKQIKKMEKRLENKTY</sequence>
<name>A0AA49JE79_9BACT</name>
<evidence type="ECO:0000313" key="3">
    <source>
        <dbReference type="EMBL" id="WKK87152.2"/>
    </source>
</evidence>
<protein>
    <submittedName>
        <fullName evidence="3">GIY-YIG nuclease family protein</fullName>
    </submittedName>
</protein>
<gene>
    <name evidence="3" type="ORF">QYS48_10260</name>
</gene>
<dbReference type="RefSeq" id="WP_308357620.1">
    <property type="nucleotide sequence ID" value="NZ_CP129970.2"/>
</dbReference>
<dbReference type="SUPFAM" id="SSF82771">
    <property type="entry name" value="GIY-YIG endonuclease"/>
    <property type="match status" value="1"/>
</dbReference>
<evidence type="ECO:0000256" key="1">
    <source>
        <dbReference type="ARBA" id="ARBA00007435"/>
    </source>
</evidence>
<dbReference type="InterPro" id="IPR035901">
    <property type="entry name" value="GIY-YIG_endonuc_sf"/>
</dbReference>
<dbReference type="PANTHER" id="PTHR34477">
    <property type="entry name" value="UPF0213 PROTEIN YHBQ"/>
    <property type="match status" value="1"/>
</dbReference>
<keyword evidence="4" id="KW-1185">Reference proteome</keyword>
<dbReference type="PROSITE" id="PS50164">
    <property type="entry name" value="GIY_YIG"/>
    <property type="match status" value="1"/>
</dbReference>
<dbReference type="Proteomes" id="UP001244443">
    <property type="component" value="Chromosome"/>
</dbReference>
<reference evidence="3" key="1">
    <citation type="submission" date="2023-08" db="EMBL/GenBank/DDBJ databases">
        <title>Comparative genomics and taxonomic characterization of three novel marine species of genus Marivirga.</title>
        <authorList>
            <person name="Muhammad N."/>
            <person name="Kim S.-G."/>
        </authorList>
    </citation>
    <scope>NUCLEOTIDE SEQUENCE [LARGE SCALE GENOMIC DNA]</scope>
    <source>
        <strain evidence="3">ABR2-2</strain>
    </source>
</reference>
<proteinExistence type="inferred from homology"/>
<dbReference type="Gene3D" id="3.40.1440.10">
    <property type="entry name" value="GIY-YIG endonuclease"/>
    <property type="match status" value="1"/>
</dbReference>
<dbReference type="AlphaFoldDB" id="A0AA49JE79"/>
<dbReference type="Pfam" id="PF01541">
    <property type="entry name" value="GIY-YIG"/>
    <property type="match status" value="1"/>
</dbReference>
<evidence type="ECO:0000313" key="4">
    <source>
        <dbReference type="Proteomes" id="UP001244443"/>
    </source>
</evidence>
<dbReference type="EMBL" id="CP129970">
    <property type="protein sequence ID" value="WKK87152.2"/>
    <property type="molecule type" value="Genomic_DNA"/>
</dbReference>
<organism evidence="3 4">
    <name type="scientific">Marivirga arenosa</name>
    <dbReference type="NCBI Taxonomy" id="3059076"/>
    <lineage>
        <taxon>Bacteria</taxon>
        <taxon>Pseudomonadati</taxon>
        <taxon>Bacteroidota</taxon>
        <taxon>Cytophagia</taxon>
        <taxon>Cytophagales</taxon>
        <taxon>Marivirgaceae</taxon>
        <taxon>Marivirga</taxon>
    </lineage>
</organism>
<comment type="similarity">
    <text evidence="1">Belongs to the UPF0213 family.</text>
</comment>
<feature type="domain" description="GIY-YIG" evidence="2">
    <location>
        <begin position="4"/>
        <end position="80"/>
    </location>
</feature>